<comment type="subcellular location">
    <subcellularLocation>
        <location evidence="1">Secreted</location>
    </subcellularLocation>
</comment>
<keyword evidence="4" id="KW-0732">Signal</keyword>
<evidence type="ECO:0000313" key="7">
    <source>
        <dbReference type="Proteomes" id="UP000008810"/>
    </source>
</evidence>
<keyword evidence="7" id="KW-1185">Reference proteome</keyword>
<gene>
    <name evidence="5" type="ORF">BRADI_3g29535v3</name>
</gene>
<evidence type="ECO:0000313" key="6">
    <source>
        <dbReference type="EnsemblPlants" id="KQJ97227"/>
    </source>
</evidence>
<reference evidence="6" key="3">
    <citation type="submission" date="2018-08" db="UniProtKB">
        <authorList>
            <consortium name="EnsemblPlants"/>
        </authorList>
    </citation>
    <scope>IDENTIFICATION</scope>
    <source>
        <strain evidence="6">cv. Bd21</strain>
    </source>
</reference>
<dbReference type="EnsemblPlants" id="KQJ97227">
    <property type="protein sequence ID" value="KQJ97227"/>
    <property type="gene ID" value="BRADI_3g29535v3"/>
</dbReference>
<name>A0A0Q3IAB1_BRADI</name>
<proteinExistence type="inferred from homology"/>
<accession>A0A0Q3IAB1</accession>
<dbReference type="AlphaFoldDB" id="A0A0Q3IAB1"/>
<dbReference type="Gramene" id="KQJ97227">
    <property type="protein sequence ID" value="KQJ97227"/>
    <property type="gene ID" value="BRADI_3g29535v3"/>
</dbReference>
<dbReference type="InterPro" id="IPR036908">
    <property type="entry name" value="RlpA-like_sf"/>
</dbReference>
<dbReference type="InParanoid" id="A0A0Q3IAB1"/>
<organism evidence="5">
    <name type="scientific">Brachypodium distachyon</name>
    <name type="common">Purple false brome</name>
    <name type="synonym">Trachynia distachya</name>
    <dbReference type="NCBI Taxonomy" id="15368"/>
    <lineage>
        <taxon>Eukaryota</taxon>
        <taxon>Viridiplantae</taxon>
        <taxon>Streptophyta</taxon>
        <taxon>Embryophyta</taxon>
        <taxon>Tracheophyta</taxon>
        <taxon>Spermatophyta</taxon>
        <taxon>Magnoliopsida</taxon>
        <taxon>Liliopsida</taxon>
        <taxon>Poales</taxon>
        <taxon>Poaceae</taxon>
        <taxon>BOP clade</taxon>
        <taxon>Pooideae</taxon>
        <taxon>Stipodae</taxon>
        <taxon>Brachypodieae</taxon>
        <taxon>Brachypodium</taxon>
    </lineage>
</organism>
<dbReference type="SUPFAM" id="SSF50685">
    <property type="entry name" value="Barwin-like endoglucanases"/>
    <property type="match status" value="1"/>
</dbReference>
<evidence type="ECO:0000256" key="1">
    <source>
        <dbReference type="ARBA" id="ARBA00004613"/>
    </source>
</evidence>
<evidence type="ECO:0000256" key="3">
    <source>
        <dbReference type="ARBA" id="ARBA00022525"/>
    </source>
</evidence>
<dbReference type="PANTHER" id="PTHR33191:SF80">
    <property type="entry name" value="RIPENING-RELATED PROTEIN 6-RELATED"/>
    <property type="match status" value="1"/>
</dbReference>
<protein>
    <submittedName>
        <fullName evidence="5 6">Uncharacterized protein</fullName>
    </submittedName>
</protein>
<keyword evidence="3" id="KW-0964">Secreted</keyword>
<sequence length="93" mass="9904">MTVNGFEPGESGGGPAECDGKYHGDKDLLVALSSGWYSGGRRCQRAIRITSARTGRSVEARVVDECKFPARLMQDALGLDTSVGEVPVTWSDA</sequence>
<dbReference type="Pfam" id="PF24300">
    <property type="entry name" value="KWL1"/>
    <property type="match status" value="1"/>
</dbReference>
<dbReference type="PANTHER" id="PTHR33191">
    <property type="entry name" value="RIPENING-RELATED PROTEIN 2-RELATED"/>
    <property type="match status" value="1"/>
</dbReference>
<dbReference type="STRING" id="15368.A0A0Q3IAB1"/>
<dbReference type="EMBL" id="CM000882">
    <property type="protein sequence ID" value="KQJ97227.1"/>
    <property type="molecule type" value="Genomic_DNA"/>
</dbReference>
<evidence type="ECO:0000256" key="4">
    <source>
        <dbReference type="ARBA" id="ARBA00022729"/>
    </source>
</evidence>
<comment type="similarity">
    <text evidence="2">Belongs to the kiwellin family.</text>
</comment>
<reference evidence="5 6" key="1">
    <citation type="journal article" date="2010" name="Nature">
        <title>Genome sequencing and analysis of the model grass Brachypodium distachyon.</title>
        <authorList>
            <consortium name="International Brachypodium Initiative"/>
        </authorList>
    </citation>
    <scope>NUCLEOTIDE SEQUENCE [LARGE SCALE GENOMIC DNA]</scope>
    <source>
        <strain evidence="5 6">Bd21</strain>
    </source>
</reference>
<reference evidence="5" key="2">
    <citation type="submission" date="2017-06" db="EMBL/GenBank/DDBJ databases">
        <title>WGS assembly of Brachypodium distachyon.</title>
        <authorList>
            <consortium name="The International Brachypodium Initiative"/>
            <person name="Lucas S."/>
            <person name="Harmon-Smith M."/>
            <person name="Lail K."/>
            <person name="Tice H."/>
            <person name="Grimwood J."/>
            <person name="Bruce D."/>
            <person name="Barry K."/>
            <person name="Shu S."/>
            <person name="Lindquist E."/>
            <person name="Wang M."/>
            <person name="Pitluck S."/>
            <person name="Vogel J.P."/>
            <person name="Garvin D.F."/>
            <person name="Mockler T.C."/>
            <person name="Schmutz J."/>
            <person name="Rokhsar D."/>
            <person name="Bevan M.W."/>
        </authorList>
    </citation>
    <scope>NUCLEOTIDE SEQUENCE</scope>
    <source>
        <strain evidence="5">Bd21</strain>
    </source>
</reference>
<dbReference type="GO" id="GO:0005576">
    <property type="term" value="C:extracellular region"/>
    <property type="evidence" value="ECO:0007669"/>
    <property type="project" value="UniProtKB-SubCell"/>
</dbReference>
<dbReference type="InterPro" id="IPR039271">
    <property type="entry name" value="Kiwellin-like"/>
</dbReference>
<evidence type="ECO:0000256" key="2">
    <source>
        <dbReference type="ARBA" id="ARBA00005592"/>
    </source>
</evidence>
<evidence type="ECO:0000313" key="5">
    <source>
        <dbReference type="EMBL" id="KQJ97227.1"/>
    </source>
</evidence>
<dbReference type="OrthoDB" id="616013at2759"/>
<dbReference type="Proteomes" id="UP000008810">
    <property type="component" value="Chromosome 3"/>
</dbReference>
<dbReference type="Gene3D" id="2.40.40.10">
    <property type="entry name" value="RlpA-like domain"/>
    <property type="match status" value="1"/>
</dbReference>